<name>A0A3Q9JMN6_9GAMM</name>
<dbReference type="GO" id="GO:0043565">
    <property type="term" value="F:sequence-specific DNA binding"/>
    <property type="evidence" value="ECO:0007669"/>
    <property type="project" value="InterPro"/>
</dbReference>
<dbReference type="GO" id="GO:0005524">
    <property type="term" value="F:ATP binding"/>
    <property type="evidence" value="ECO:0007669"/>
    <property type="project" value="UniProtKB-KW"/>
</dbReference>
<dbReference type="InterPro" id="IPR029016">
    <property type="entry name" value="GAF-like_dom_sf"/>
</dbReference>
<dbReference type="Pfam" id="PF02954">
    <property type="entry name" value="HTH_8"/>
    <property type="match status" value="1"/>
</dbReference>
<dbReference type="PANTHER" id="PTHR32071">
    <property type="entry name" value="TRANSCRIPTIONAL REGULATORY PROTEIN"/>
    <property type="match status" value="1"/>
</dbReference>
<dbReference type="RefSeq" id="WP_127163653.1">
    <property type="nucleotide sequence ID" value="NZ_CP029822.1"/>
</dbReference>
<dbReference type="PROSITE" id="PS50045">
    <property type="entry name" value="SIGMA54_INTERACT_4"/>
    <property type="match status" value="1"/>
</dbReference>
<dbReference type="InterPro" id="IPR025662">
    <property type="entry name" value="Sigma_54_int_dom_ATP-bd_1"/>
</dbReference>
<dbReference type="Pfam" id="PF00158">
    <property type="entry name" value="Sigma54_activat"/>
    <property type="match status" value="1"/>
</dbReference>
<keyword evidence="5" id="KW-0804">Transcription</keyword>
<keyword evidence="4" id="KW-0238">DNA-binding</keyword>
<dbReference type="EMBL" id="CP029822">
    <property type="protein sequence ID" value="AZS50945.1"/>
    <property type="molecule type" value="Genomic_DNA"/>
</dbReference>
<feature type="domain" description="Sigma-54 factor interaction" evidence="6">
    <location>
        <begin position="196"/>
        <end position="425"/>
    </location>
</feature>
<dbReference type="Gene3D" id="3.40.50.300">
    <property type="entry name" value="P-loop containing nucleotide triphosphate hydrolases"/>
    <property type="match status" value="1"/>
</dbReference>
<dbReference type="PANTHER" id="PTHR32071:SF35">
    <property type="entry name" value="ANAEROBIC NITRIC OXIDE REDUCTASE TRANSCRIPTION REGULATOR NORR"/>
    <property type="match status" value="1"/>
</dbReference>
<reference evidence="8" key="1">
    <citation type="submission" date="2018-06" db="EMBL/GenBank/DDBJ databases">
        <title>Complete genome of Pseudomonas insecticola strain QZS01.</title>
        <authorList>
            <person name="Wang J."/>
            <person name="Su Q."/>
        </authorList>
    </citation>
    <scope>NUCLEOTIDE SEQUENCE [LARGE SCALE GENOMIC DNA]</scope>
    <source>
        <strain evidence="8">QZS01</strain>
    </source>
</reference>
<proteinExistence type="predicted"/>
<dbReference type="PROSITE" id="PS00688">
    <property type="entry name" value="SIGMA54_INTERACT_3"/>
    <property type="match status" value="1"/>
</dbReference>
<dbReference type="GO" id="GO:0006355">
    <property type="term" value="P:regulation of DNA-templated transcription"/>
    <property type="evidence" value="ECO:0007669"/>
    <property type="project" value="InterPro"/>
</dbReference>
<dbReference type="KEGG" id="emo:DM558_09205"/>
<dbReference type="Gene3D" id="1.10.10.60">
    <property type="entry name" value="Homeodomain-like"/>
    <property type="match status" value="1"/>
</dbReference>
<evidence type="ECO:0000256" key="3">
    <source>
        <dbReference type="ARBA" id="ARBA00023015"/>
    </source>
</evidence>
<dbReference type="PROSITE" id="PS00675">
    <property type="entry name" value="SIGMA54_INTERACT_1"/>
    <property type="match status" value="1"/>
</dbReference>
<dbReference type="Proteomes" id="UP000273143">
    <property type="component" value="Chromosome"/>
</dbReference>
<dbReference type="FunFam" id="3.40.50.300:FF:000006">
    <property type="entry name" value="DNA-binding transcriptional regulator NtrC"/>
    <property type="match status" value="1"/>
</dbReference>
<dbReference type="Pfam" id="PF25601">
    <property type="entry name" value="AAA_lid_14"/>
    <property type="match status" value="1"/>
</dbReference>
<dbReference type="NCBIfam" id="NF003451">
    <property type="entry name" value="PRK05022.1"/>
    <property type="match status" value="1"/>
</dbReference>
<dbReference type="SMART" id="SM00065">
    <property type="entry name" value="GAF"/>
    <property type="match status" value="1"/>
</dbReference>
<keyword evidence="2" id="KW-0067">ATP-binding</keyword>
<dbReference type="InterPro" id="IPR002078">
    <property type="entry name" value="Sigma_54_int"/>
</dbReference>
<dbReference type="SMART" id="SM00382">
    <property type="entry name" value="AAA"/>
    <property type="match status" value="1"/>
</dbReference>
<protein>
    <submittedName>
        <fullName evidence="7">Nitric oxide reductase transcriptional regulator NorR</fullName>
    </submittedName>
</protein>
<evidence type="ECO:0000313" key="8">
    <source>
        <dbReference type="Proteomes" id="UP000273143"/>
    </source>
</evidence>
<accession>A0A3Q9JMN6</accession>
<keyword evidence="8" id="KW-1185">Reference proteome</keyword>
<dbReference type="SUPFAM" id="SSF52540">
    <property type="entry name" value="P-loop containing nucleoside triphosphate hydrolases"/>
    <property type="match status" value="1"/>
</dbReference>
<dbReference type="InterPro" id="IPR003018">
    <property type="entry name" value="GAF"/>
</dbReference>
<evidence type="ECO:0000256" key="5">
    <source>
        <dbReference type="ARBA" id="ARBA00023163"/>
    </source>
</evidence>
<evidence type="ECO:0000256" key="1">
    <source>
        <dbReference type="ARBA" id="ARBA00022741"/>
    </source>
</evidence>
<evidence type="ECO:0000313" key="7">
    <source>
        <dbReference type="EMBL" id="AZS50945.1"/>
    </source>
</evidence>
<dbReference type="InterPro" id="IPR027417">
    <property type="entry name" value="P-loop_NTPase"/>
</dbReference>
<keyword evidence="3" id="KW-0805">Transcription regulation</keyword>
<evidence type="ECO:0000259" key="6">
    <source>
        <dbReference type="PROSITE" id="PS50045"/>
    </source>
</evidence>
<dbReference type="InterPro" id="IPR003593">
    <property type="entry name" value="AAA+_ATPase"/>
</dbReference>
<sequence>MTSLPWFNSISSLVDDLALELSPVERYRRLLLGIRKLIPCDAVALLRLESDYLVPLAVNGLSKDTLGRRFLIDDHPRFKVLLDSPNPMRFPANSALSDPYDGLIEGVTSLQLEVHDCMGCALFYHGKLWGLLTLDALMQDSFNHVDFDLLQLIASLTVATVNVGERIEQLRGQARLAQEQAESYRLAITHQTAREWLGQSEPMLNLQKEIELVSQSDLTVLIMGETGVGKELVAQSIHRLSQRAKKPIVAVNCAALPENLIESELFGHVKGAFSGAVSDRMGKFEQANNGTLFLDEVGELPLIAQAKLLRVLQSGQLQRLGAEKEIHVDVRILAATNRDLANEVKQGRFRADLYHRLSVYPMLIPPLRERGHDILLLAGYFLEQNRARLGLRALRLDPLAQSALLNYTWPGNVRELEHVIARAALKVFGHSGADKQSIVSMSAIDMQLTESNIEDTQNSIDKVPLALKGQDLRTIQDDFLRHYISERLDAHQNNLSATARELGVNRANLARLLKRLNMRS</sequence>
<evidence type="ECO:0000256" key="2">
    <source>
        <dbReference type="ARBA" id="ARBA00022840"/>
    </source>
</evidence>
<dbReference type="PROSITE" id="PS00676">
    <property type="entry name" value="SIGMA54_INTERACT_2"/>
    <property type="match status" value="1"/>
</dbReference>
<dbReference type="InterPro" id="IPR025943">
    <property type="entry name" value="Sigma_54_int_dom_ATP-bd_2"/>
</dbReference>
<gene>
    <name evidence="7" type="primary">norR</name>
    <name evidence="7" type="ORF">DM558_09205</name>
</gene>
<dbReference type="InterPro" id="IPR025944">
    <property type="entry name" value="Sigma_54_int_dom_CS"/>
</dbReference>
<dbReference type="InterPro" id="IPR009057">
    <property type="entry name" value="Homeodomain-like_sf"/>
</dbReference>
<dbReference type="SUPFAM" id="SSF55781">
    <property type="entry name" value="GAF domain-like"/>
    <property type="match status" value="1"/>
</dbReference>
<dbReference type="InterPro" id="IPR058031">
    <property type="entry name" value="AAA_lid_NorR"/>
</dbReference>
<evidence type="ECO:0000256" key="4">
    <source>
        <dbReference type="ARBA" id="ARBA00023125"/>
    </source>
</evidence>
<dbReference type="InterPro" id="IPR002197">
    <property type="entry name" value="HTH_Fis"/>
</dbReference>
<dbReference type="Gene3D" id="1.10.8.60">
    <property type="match status" value="1"/>
</dbReference>
<keyword evidence="1" id="KW-0547">Nucleotide-binding</keyword>
<dbReference type="AlphaFoldDB" id="A0A3Q9JMN6"/>
<dbReference type="Pfam" id="PF01590">
    <property type="entry name" value="GAF"/>
    <property type="match status" value="1"/>
</dbReference>
<dbReference type="SUPFAM" id="SSF46689">
    <property type="entry name" value="Homeodomain-like"/>
    <property type="match status" value="1"/>
</dbReference>
<dbReference type="CDD" id="cd00009">
    <property type="entry name" value="AAA"/>
    <property type="match status" value="1"/>
</dbReference>
<organism evidence="7 8">
    <name type="scientific">Entomomonas moraniae</name>
    <dbReference type="NCBI Taxonomy" id="2213226"/>
    <lineage>
        <taxon>Bacteria</taxon>
        <taxon>Pseudomonadati</taxon>
        <taxon>Pseudomonadota</taxon>
        <taxon>Gammaproteobacteria</taxon>
        <taxon>Pseudomonadales</taxon>
        <taxon>Pseudomonadaceae</taxon>
        <taxon>Entomomonas</taxon>
    </lineage>
</organism>
<dbReference type="Gene3D" id="3.30.450.40">
    <property type="match status" value="1"/>
</dbReference>